<evidence type="ECO:0000313" key="5">
    <source>
        <dbReference type="Proteomes" id="UP001208570"/>
    </source>
</evidence>
<comment type="caution">
    <text evidence="4">The sequence shown here is derived from an EMBL/GenBank/DDBJ whole genome shotgun (WGS) entry which is preliminary data.</text>
</comment>
<comment type="cofactor">
    <cofactor evidence="1">
        <name>a divalent metal cation</name>
        <dbReference type="ChEBI" id="CHEBI:60240"/>
    </cofactor>
</comment>
<evidence type="ECO:0000256" key="2">
    <source>
        <dbReference type="ARBA" id="ARBA00022723"/>
    </source>
</evidence>
<keyword evidence="2" id="KW-0479">Metal-binding</keyword>
<reference evidence="4" key="1">
    <citation type="journal article" date="2023" name="Mol. Biol. Evol.">
        <title>Third-Generation Sequencing Reveals the Adaptive Role of the Epigenome in Three Deep-Sea Polychaetes.</title>
        <authorList>
            <person name="Perez M."/>
            <person name="Aroh O."/>
            <person name="Sun Y."/>
            <person name="Lan Y."/>
            <person name="Juniper S.K."/>
            <person name="Young C.R."/>
            <person name="Angers B."/>
            <person name="Qian P.Y."/>
        </authorList>
    </citation>
    <scope>NUCLEOTIDE SEQUENCE</scope>
    <source>
        <strain evidence="4">P08H-3</strain>
    </source>
</reference>
<evidence type="ECO:0000313" key="4">
    <source>
        <dbReference type="EMBL" id="KAK2152862.1"/>
    </source>
</evidence>
<dbReference type="Proteomes" id="UP001208570">
    <property type="component" value="Unassembled WGS sequence"/>
</dbReference>
<evidence type="ECO:0000259" key="3">
    <source>
        <dbReference type="Pfam" id="PF13359"/>
    </source>
</evidence>
<evidence type="ECO:0000256" key="1">
    <source>
        <dbReference type="ARBA" id="ARBA00001968"/>
    </source>
</evidence>
<keyword evidence="5" id="KW-1185">Reference proteome</keyword>
<dbReference type="EMBL" id="JAODUP010000316">
    <property type="protein sequence ID" value="KAK2152862.1"/>
    <property type="molecule type" value="Genomic_DNA"/>
</dbReference>
<name>A0AAD9JGT4_9ANNE</name>
<dbReference type="PANTHER" id="PTHR23080">
    <property type="entry name" value="THAP DOMAIN PROTEIN"/>
    <property type="match status" value="1"/>
</dbReference>
<dbReference type="Pfam" id="PF13359">
    <property type="entry name" value="DDE_Tnp_4"/>
    <property type="match status" value="1"/>
</dbReference>
<accession>A0AAD9JGT4</accession>
<proteinExistence type="predicted"/>
<dbReference type="InterPro" id="IPR027806">
    <property type="entry name" value="HARBI1_dom"/>
</dbReference>
<sequence length="117" mass="12984">MLSCTQANSKHTALKKREDLELLYATQHNTFEALLGCTPLGYISFLSDLCTGNVSDRKITMNCGFLDMNELFHNIMADQEFCIRVALALKLATLNIPPFTSQGRLASKGATKTRRIA</sequence>
<dbReference type="GO" id="GO:0046872">
    <property type="term" value="F:metal ion binding"/>
    <property type="evidence" value="ECO:0007669"/>
    <property type="project" value="UniProtKB-KW"/>
</dbReference>
<dbReference type="AlphaFoldDB" id="A0AAD9JGT4"/>
<gene>
    <name evidence="4" type="ORF">LSH36_316g07096</name>
</gene>
<organism evidence="4 5">
    <name type="scientific">Paralvinella palmiformis</name>
    <dbReference type="NCBI Taxonomy" id="53620"/>
    <lineage>
        <taxon>Eukaryota</taxon>
        <taxon>Metazoa</taxon>
        <taxon>Spiralia</taxon>
        <taxon>Lophotrochozoa</taxon>
        <taxon>Annelida</taxon>
        <taxon>Polychaeta</taxon>
        <taxon>Sedentaria</taxon>
        <taxon>Canalipalpata</taxon>
        <taxon>Terebellida</taxon>
        <taxon>Terebelliformia</taxon>
        <taxon>Alvinellidae</taxon>
        <taxon>Paralvinella</taxon>
    </lineage>
</organism>
<feature type="domain" description="DDE Tnp4" evidence="3">
    <location>
        <begin position="17"/>
        <end position="117"/>
    </location>
</feature>
<protein>
    <recommendedName>
        <fullName evidence="3">DDE Tnp4 domain-containing protein</fullName>
    </recommendedName>
</protein>